<evidence type="ECO:0000313" key="8">
    <source>
        <dbReference type="Proteomes" id="UP000030752"/>
    </source>
</evidence>
<dbReference type="InterPro" id="IPR036264">
    <property type="entry name" value="Bact_exopeptidase_dim_dom"/>
</dbReference>
<name>W2S7W5_CYPE1</name>
<evidence type="ECO:0000256" key="3">
    <source>
        <dbReference type="ARBA" id="ARBA00022723"/>
    </source>
</evidence>
<evidence type="ECO:0000256" key="1">
    <source>
        <dbReference type="ARBA" id="ARBA00001947"/>
    </source>
</evidence>
<dbReference type="OrthoDB" id="3064516at2759"/>
<dbReference type="EMBL" id="KB822713">
    <property type="protein sequence ID" value="ETN44796.1"/>
    <property type="molecule type" value="Genomic_DNA"/>
</dbReference>
<evidence type="ECO:0000256" key="2">
    <source>
        <dbReference type="ARBA" id="ARBA00006247"/>
    </source>
</evidence>
<dbReference type="Gene3D" id="3.30.70.360">
    <property type="match status" value="1"/>
</dbReference>
<evidence type="ECO:0000256" key="4">
    <source>
        <dbReference type="ARBA" id="ARBA00022801"/>
    </source>
</evidence>
<dbReference type="GeneID" id="19977010"/>
<organism evidence="7 8">
    <name type="scientific">Cyphellophora europaea (strain CBS 101466)</name>
    <name type="common">Phialophora europaea</name>
    <dbReference type="NCBI Taxonomy" id="1220924"/>
    <lineage>
        <taxon>Eukaryota</taxon>
        <taxon>Fungi</taxon>
        <taxon>Dikarya</taxon>
        <taxon>Ascomycota</taxon>
        <taxon>Pezizomycotina</taxon>
        <taxon>Eurotiomycetes</taxon>
        <taxon>Chaetothyriomycetidae</taxon>
        <taxon>Chaetothyriales</taxon>
        <taxon>Cyphellophoraceae</taxon>
        <taxon>Cyphellophora</taxon>
    </lineage>
</organism>
<protein>
    <recommendedName>
        <fullName evidence="6">Peptidase M20 dimerisation domain-containing protein</fullName>
    </recommendedName>
</protein>
<sequence>MPEHPVVALLRQLMSIPSTSEEEHEIGVWLTKHLSSLGYTAELIPISAESSRCNVYAYLGSDRKARTCVSSHMDTVPPHIDFRMENGVIYGRGACDDKGPLAAQILAVEELRAEGAIQDGDVSMLFVVGEEKGGPGMLAANDMGLTWEAIVFGEPTESKLATGHKGHFVFELFVQGKSAHSGYPEMGKSANGSLVEVLKELSCLQYPASDLLGPSTFHCGKMHGGVAYNVIAAESYALCGVRVAADLPRIEGMVGDVVGRYPNVVLTKSFSYSETLLDHNVEGLDTIAVSFGTDVPRLKGSHKSYLYGPGSILHAHGENEQVKVSDLIESIAVYKQLLQLSLKTKT</sequence>
<dbReference type="InParanoid" id="W2S7W5"/>
<comment type="similarity">
    <text evidence="2">Belongs to the peptidase M20A family.</text>
</comment>
<dbReference type="VEuPathDB" id="FungiDB:HMPREF1541_09671"/>
<dbReference type="RefSeq" id="XP_008712566.1">
    <property type="nucleotide sequence ID" value="XM_008714344.1"/>
</dbReference>
<evidence type="ECO:0000256" key="5">
    <source>
        <dbReference type="ARBA" id="ARBA00022833"/>
    </source>
</evidence>
<dbReference type="HOGENOM" id="CLU_021802_3_0_1"/>
<dbReference type="InterPro" id="IPR002933">
    <property type="entry name" value="Peptidase_M20"/>
</dbReference>
<dbReference type="PANTHER" id="PTHR43808">
    <property type="entry name" value="ACETYLORNITHINE DEACETYLASE"/>
    <property type="match status" value="1"/>
</dbReference>
<evidence type="ECO:0000313" key="7">
    <source>
        <dbReference type="EMBL" id="ETN44796.1"/>
    </source>
</evidence>
<dbReference type="eggNOG" id="KOG2275">
    <property type="taxonomic scope" value="Eukaryota"/>
</dbReference>
<accession>W2S7W5</accession>
<keyword evidence="8" id="KW-1185">Reference proteome</keyword>
<feature type="domain" description="Peptidase M20 dimerisation" evidence="6">
    <location>
        <begin position="162"/>
        <end position="244"/>
    </location>
</feature>
<dbReference type="STRING" id="1220924.W2S7W5"/>
<dbReference type="GO" id="GO:0016787">
    <property type="term" value="F:hydrolase activity"/>
    <property type="evidence" value="ECO:0007669"/>
    <property type="project" value="UniProtKB-KW"/>
</dbReference>
<dbReference type="SUPFAM" id="SSF53187">
    <property type="entry name" value="Zn-dependent exopeptidases"/>
    <property type="match status" value="1"/>
</dbReference>
<dbReference type="CDD" id="cd05652">
    <property type="entry name" value="M20_ArgE_DapE-like_fungal"/>
    <property type="match status" value="1"/>
</dbReference>
<dbReference type="Gene3D" id="3.40.630.10">
    <property type="entry name" value="Zn peptidases"/>
    <property type="match status" value="2"/>
</dbReference>
<keyword evidence="5" id="KW-0862">Zinc</keyword>
<dbReference type="InterPro" id="IPR001261">
    <property type="entry name" value="ArgE/DapE_CS"/>
</dbReference>
<dbReference type="PANTHER" id="PTHR43808:SF14">
    <property type="entry name" value="PUTATIVE-RELATED"/>
    <property type="match status" value="1"/>
</dbReference>
<dbReference type="Pfam" id="PF07687">
    <property type="entry name" value="M20_dimer"/>
    <property type="match status" value="1"/>
</dbReference>
<gene>
    <name evidence="7" type="ORF">HMPREF1541_09671</name>
</gene>
<keyword evidence="4" id="KW-0378">Hydrolase</keyword>
<reference evidence="7 8" key="1">
    <citation type="submission" date="2013-03" db="EMBL/GenBank/DDBJ databases">
        <title>The Genome Sequence of Phialophora europaea CBS 101466.</title>
        <authorList>
            <consortium name="The Broad Institute Genomics Platform"/>
            <person name="Cuomo C."/>
            <person name="de Hoog S."/>
            <person name="Gorbushina A."/>
            <person name="Walker B."/>
            <person name="Young S.K."/>
            <person name="Zeng Q."/>
            <person name="Gargeya S."/>
            <person name="Fitzgerald M."/>
            <person name="Haas B."/>
            <person name="Abouelleil A."/>
            <person name="Allen A.W."/>
            <person name="Alvarado L."/>
            <person name="Arachchi H.M."/>
            <person name="Berlin A.M."/>
            <person name="Chapman S.B."/>
            <person name="Gainer-Dewar J."/>
            <person name="Goldberg J."/>
            <person name="Griggs A."/>
            <person name="Gujja S."/>
            <person name="Hansen M."/>
            <person name="Howarth C."/>
            <person name="Imamovic A."/>
            <person name="Ireland A."/>
            <person name="Larimer J."/>
            <person name="McCowan C."/>
            <person name="Murphy C."/>
            <person name="Pearson M."/>
            <person name="Poon T.W."/>
            <person name="Priest M."/>
            <person name="Roberts A."/>
            <person name="Saif S."/>
            <person name="Shea T."/>
            <person name="Sisk P."/>
            <person name="Sykes S."/>
            <person name="Wortman J."/>
            <person name="Nusbaum C."/>
            <person name="Birren B."/>
        </authorList>
    </citation>
    <scope>NUCLEOTIDE SEQUENCE [LARGE SCALE GENOMIC DNA]</scope>
    <source>
        <strain evidence="7 8">CBS 101466</strain>
    </source>
</reference>
<proteinExistence type="inferred from homology"/>
<dbReference type="Pfam" id="PF01546">
    <property type="entry name" value="Peptidase_M20"/>
    <property type="match status" value="1"/>
</dbReference>
<comment type="cofactor">
    <cofactor evidence="1">
        <name>Zn(2+)</name>
        <dbReference type="ChEBI" id="CHEBI:29105"/>
    </cofactor>
</comment>
<dbReference type="PROSITE" id="PS00759">
    <property type="entry name" value="ARGE_DAPE_CPG2_2"/>
    <property type="match status" value="1"/>
</dbReference>
<dbReference type="SUPFAM" id="SSF55031">
    <property type="entry name" value="Bacterial exopeptidase dimerisation domain"/>
    <property type="match status" value="1"/>
</dbReference>
<keyword evidence="3" id="KW-0479">Metal-binding</keyword>
<evidence type="ECO:0000259" key="6">
    <source>
        <dbReference type="Pfam" id="PF07687"/>
    </source>
</evidence>
<dbReference type="Proteomes" id="UP000030752">
    <property type="component" value="Unassembled WGS sequence"/>
</dbReference>
<dbReference type="InterPro" id="IPR011650">
    <property type="entry name" value="Peptidase_M20_dimer"/>
</dbReference>
<dbReference type="GO" id="GO:0046872">
    <property type="term" value="F:metal ion binding"/>
    <property type="evidence" value="ECO:0007669"/>
    <property type="project" value="UniProtKB-KW"/>
</dbReference>
<dbReference type="AlphaFoldDB" id="W2S7W5"/>
<dbReference type="InterPro" id="IPR050072">
    <property type="entry name" value="Peptidase_M20A"/>
</dbReference>